<dbReference type="InterPro" id="IPR006083">
    <property type="entry name" value="PRK/URK"/>
</dbReference>
<dbReference type="EMBL" id="VFOV01000001">
    <property type="protein sequence ID" value="TQL70273.1"/>
    <property type="molecule type" value="Genomic_DNA"/>
</dbReference>
<proteinExistence type="predicted"/>
<dbReference type="NCBIfam" id="NF006743">
    <property type="entry name" value="PRK09270.1-2"/>
    <property type="match status" value="1"/>
</dbReference>
<dbReference type="InterPro" id="IPR027417">
    <property type="entry name" value="P-loop_NTPase"/>
</dbReference>
<sequence>MDSVVELAERVRLRAEAGAAGRYVLGIVGPPGAGKSTLAGRLRDALGVAGRAAVVAPMDGFHLSNAELDAMGARDRKGEPDTFDAEGYVAALRRVREGHRVAWPTFSRVTDEPVPGGVRIGEESIVITEGNYLLLDEGPWRDVRGLLDEAWFVDVPDSVLVPRLLERFLVGGRSREEAEAKTAASDLHNAALIRATRDRADLEVALA</sequence>
<reference evidence="2 3" key="1">
    <citation type="submission" date="2019-06" db="EMBL/GenBank/DDBJ databases">
        <title>Sequencing the genomes of 1000 actinobacteria strains.</title>
        <authorList>
            <person name="Klenk H.-P."/>
        </authorList>
    </citation>
    <scope>NUCLEOTIDE SEQUENCE [LARGE SCALE GENOMIC DNA]</scope>
    <source>
        <strain evidence="2 3">DSM 25218</strain>
    </source>
</reference>
<dbReference type="AlphaFoldDB" id="A0A543ACH2"/>
<comment type="caution">
    <text evidence="2">The sequence shown here is derived from an EMBL/GenBank/DDBJ whole genome shotgun (WGS) entry which is preliminary data.</text>
</comment>
<dbReference type="Pfam" id="PF00485">
    <property type="entry name" value="PRK"/>
    <property type="match status" value="1"/>
</dbReference>
<dbReference type="PANTHER" id="PTHR10285">
    <property type="entry name" value="URIDINE KINASE"/>
    <property type="match status" value="1"/>
</dbReference>
<keyword evidence="3" id="KW-1185">Reference proteome</keyword>
<keyword evidence="2" id="KW-0808">Transferase</keyword>
<organism evidence="2 3">
    <name type="scientific">Nocardioides albertanoniae</name>
    <dbReference type="NCBI Taxonomy" id="1175486"/>
    <lineage>
        <taxon>Bacteria</taxon>
        <taxon>Bacillati</taxon>
        <taxon>Actinomycetota</taxon>
        <taxon>Actinomycetes</taxon>
        <taxon>Propionibacteriales</taxon>
        <taxon>Nocardioidaceae</taxon>
        <taxon>Nocardioides</taxon>
    </lineage>
</organism>
<dbReference type="GO" id="GO:0016301">
    <property type="term" value="F:kinase activity"/>
    <property type="evidence" value="ECO:0007669"/>
    <property type="project" value="UniProtKB-KW"/>
</dbReference>
<feature type="domain" description="Phosphoribulokinase/uridine kinase" evidence="1">
    <location>
        <begin position="24"/>
        <end position="204"/>
    </location>
</feature>
<name>A0A543ACH2_9ACTN</name>
<evidence type="ECO:0000313" key="2">
    <source>
        <dbReference type="EMBL" id="TQL70273.1"/>
    </source>
</evidence>
<dbReference type="SUPFAM" id="SSF52540">
    <property type="entry name" value="P-loop containing nucleoside triphosphate hydrolases"/>
    <property type="match status" value="1"/>
</dbReference>
<accession>A0A543ACH2</accession>
<dbReference type="Gene3D" id="3.40.50.300">
    <property type="entry name" value="P-loop containing nucleotide triphosphate hydrolases"/>
    <property type="match status" value="1"/>
</dbReference>
<dbReference type="GO" id="GO:0005524">
    <property type="term" value="F:ATP binding"/>
    <property type="evidence" value="ECO:0007669"/>
    <property type="project" value="InterPro"/>
</dbReference>
<evidence type="ECO:0000313" key="3">
    <source>
        <dbReference type="Proteomes" id="UP000320209"/>
    </source>
</evidence>
<evidence type="ECO:0000259" key="1">
    <source>
        <dbReference type="Pfam" id="PF00485"/>
    </source>
</evidence>
<gene>
    <name evidence="2" type="ORF">FB381_4202</name>
</gene>
<dbReference type="Proteomes" id="UP000320209">
    <property type="component" value="Unassembled WGS sequence"/>
</dbReference>
<dbReference type="RefSeq" id="WP_246088239.1">
    <property type="nucleotide sequence ID" value="NZ_VFOV01000001.1"/>
</dbReference>
<protein>
    <submittedName>
        <fullName evidence="2">Pantothenate kinase</fullName>
    </submittedName>
</protein>
<keyword evidence="2" id="KW-0418">Kinase</keyword>